<protein>
    <recommendedName>
        <fullName evidence="8">(-)-germacrene D synthase-like</fullName>
    </recommendedName>
</protein>
<reference evidence="6 7" key="1">
    <citation type="journal article" date="2020" name="Mol. Biol. Evol.">
        <title>Distinct Expression and Methylation Patterns for Genes with Different Fates following a Single Whole-Genome Duplication in Flowering Plants.</title>
        <authorList>
            <person name="Shi T."/>
            <person name="Rahmani R.S."/>
            <person name="Gugger P.F."/>
            <person name="Wang M."/>
            <person name="Li H."/>
            <person name="Zhang Y."/>
            <person name="Li Z."/>
            <person name="Wang Q."/>
            <person name="Van de Peer Y."/>
            <person name="Marchal K."/>
            <person name="Chen J."/>
        </authorList>
    </citation>
    <scope>NUCLEOTIDE SEQUENCE [LARGE SCALE GENOMIC DNA]</scope>
    <source>
        <tissue evidence="6">Leaf</tissue>
    </source>
</reference>
<feature type="domain" description="Terpene synthase N-terminal" evidence="4">
    <location>
        <begin position="7"/>
        <end position="73"/>
    </location>
</feature>
<dbReference type="Pfam" id="PF03936">
    <property type="entry name" value="Terpene_synth_C"/>
    <property type="match status" value="1"/>
</dbReference>
<dbReference type="PANTHER" id="PTHR31225">
    <property type="entry name" value="OS04G0344100 PROTEIN-RELATED"/>
    <property type="match status" value="1"/>
</dbReference>
<evidence type="ECO:0000256" key="1">
    <source>
        <dbReference type="ARBA" id="ARBA00022723"/>
    </source>
</evidence>
<gene>
    <name evidence="6" type="ORF">HUJ06_012697</name>
</gene>
<dbReference type="SFLD" id="SFLDS00005">
    <property type="entry name" value="Isoprenoid_Synthase_Type_I"/>
    <property type="match status" value="1"/>
</dbReference>
<dbReference type="InterPro" id="IPR008930">
    <property type="entry name" value="Terpenoid_cyclase/PrenylTrfase"/>
</dbReference>
<dbReference type="CDD" id="cd00684">
    <property type="entry name" value="Terpene_cyclase_plant_C1"/>
    <property type="match status" value="1"/>
</dbReference>
<keyword evidence="2" id="KW-0460">Magnesium</keyword>
<dbReference type="FunFam" id="1.10.600.10:FF:000007">
    <property type="entry name" value="Isoprene synthase, chloroplastic"/>
    <property type="match status" value="1"/>
</dbReference>
<dbReference type="Gene3D" id="1.10.600.10">
    <property type="entry name" value="Farnesyl Diphosphate Synthase"/>
    <property type="match status" value="1"/>
</dbReference>
<dbReference type="Proteomes" id="UP000607653">
    <property type="component" value="Unassembled WGS sequence"/>
</dbReference>
<sequence length="498" mass="57764">MFKLAANESQLEEMKLIDAVERLGLGYHFEEEIEEALLRMYESPIKPNYDNDVNFSALQFRLLRQHGFNASPDNSPSNHLLPHSSPYIKWKTTKKDDTGNFQATLISDWQGMLSLYEAAHLSVEGEGILDEAITFTNLNLNSMMANLSASDARQVQHALDLPLHKGIPRLEARHYISVYEEDRTRNETILELAKLDFNMWWKDIDVASKFPFARDRLVESYYWALGVYFEPMYSFGRLLIAKLIAILTIVDDIYDIYGTSEELHLFTEAIERWDNGAIDRLPEYMRLCFQEVMDIFFETEDWMTREGNPNHLCYLIREMKALIKAYFVEARWFNEKYFPRREEYLCNSWSGGSVYPLLTVASFISMGDVATKEAFDWVSIRPKLLTSSGLIVRLTNDIRSKKEVKRGHDASAVQCYMKENKASKVEACEYLENLIRLAWKDINKDVLKPAALPFPFLMRTLNLARLAEVIYHHGDEFTRSAGRTKENIAKLLVHPILL</sequence>
<evidence type="ECO:0008006" key="8">
    <source>
        <dbReference type="Google" id="ProtNLM"/>
    </source>
</evidence>
<organism evidence="6 7">
    <name type="scientific">Nelumbo nucifera</name>
    <name type="common">Sacred lotus</name>
    <dbReference type="NCBI Taxonomy" id="4432"/>
    <lineage>
        <taxon>Eukaryota</taxon>
        <taxon>Viridiplantae</taxon>
        <taxon>Streptophyta</taxon>
        <taxon>Embryophyta</taxon>
        <taxon>Tracheophyta</taxon>
        <taxon>Spermatophyta</taxon>
        <taxon>Magnoliopsida</taxon>
        <taxon>Proteales</taxon>
        <taxon>Nelumbonaceae</taxon>
        <taxon>Nelumbo</taxon>
    </lineage>
</organism>
<name>A0A822YSS6_NELNU</name>
<proteinExistence type="predicted"/>
<keyword evidence="3" id="KW-0456">Lyase</keyword>
<dbReference type="InterPro" id="IPR001906">
    <property type="entry name" value="Terpene_synth_N"/>
</dbReference>
<dbReference type="InterPro" id="IPR008949">
    <property type="entry name" value="Isoprenoid_synthase_dom_sf"/>
</dbReference>
<dbReference type="GO" id="GO:0016102">
    <property type="term" value="P:diterpenoid biosynthetic process"/>
    <property type="evidence" value="ECO:0007669"/>
    <property type="project" value="InterPro"/>
</dbReference>
<keyword evidence="7" id="KW-1185">Reference proteome</keyword>
<dbReference type="GO" id="GO:0010333">
    <property type="term" value="F:terpene synthase activity"/>
    <property type="evidence" value="ECO:0007669"/>
    <property type="project" value="InterPro"/>
</dbReference>
<evidence type="ECO:0000313" key="7">
    <source>
        <dbReference type="Proteomes" id="UP000607653"/>
    </source>
</evidence>
<evidence type="ECO:0000259" key="4">
    <source>
        <dbReference type="Pfam" id="PF01397"/>
    </source>
</evidence>
<evidence type="ECO:0000256" key="3">
    <source>
        <dbReference type="ARBA" id="ARBA00023239"/>
    </source>
</evidence>
<dbReference type="InterPro" id="IPR034741">
    <property type="entry name" value="Terpene_cyclase-like_1_C"/>
</dbReference>
<keyword evidence="1" id="KW-0479">Metal-binding</keyword>
<evidence type="ECO:0000313" key="6">
    <source>
        <dbReference type="EMBL" id="DAD33846.1"/>
    </source>
</evidence>
<dbReference type="InterPro" id="IPR005630">
    <property type="entry name" value="Terpene_synthase_metal-bd"/>
</dbReference>
<dbReference type="SUPFAM" id="SSF48239">
    <property type="entry name" value="Terpenoid cyclases/Protein prenyltransferases"/>
    <property type="match status" value="1"/>
</dbReference>
<dbReference type="InterPro" id="IPR050148">
    <property type="entry name" value="Terpene_synthase-like"/>
</dbReference>
<dbReference type="Pfam" id="PF01397">
    <property type="entry name" value="Terpene_synth"/>
    <property type="match status" value="2"/>
</dbReference>
<evidence type="ECO:0000256" key="2">
    <source>
        <dbReference type="ARBA" id="ARBA00022842"/>
    </source>
</evidence>
<dbReference type="SUPFAM" id="SSF48576">
    <property type="entry name" value="Terpenoid synthases"/>
    <property type="match status" value="1"/>
</dbReference>
<dbReference type="Gene3D" id="1.50.10.130">
    <property type="entry name" value="Terpene synthase, N-terminal domain"/>
    <property type="match status" value="1"/>
</dbReference>
<dbReference type="SFLD" id="SFLDG01019">
    <property type="entry name" value="Terpene_Cyclase_Like_1_C_Termi"/>
    <property type="match status" value="1"/>
</dbReference>
<accession>A0A822YSS6</accession>
<evidence type="ECO:0000259" key="5">
    <source>
        <dbReference type="Pfam" id="PF03936"/>
    </source>
</evidence>
<dbReference type="GO" id="GO:0000287">
    <property type="term" value="F:magnesium ion binding"/>
    <property type="evidence" value="ECO:0007669"/>
    <property type="project" value="InterPro"/>
</dbReference>
<feature type="domain" description="Terpene synthase metal-binding" evidence="5">
    <location>
        <begin position="202"/>
        <end position="441"/>
    </location>
</feature>
<dbReference type="AlphaFoldDB" id="A0A822YSS6"/>
<dbReference type="InterPro" id="IPR044814">
    <property type="entry name" value="Terpene_cyclase_plant_C1"/>
</dbReference>
<dbReference type="InterPro" id="IPR036965">
    <property type="entry name" value="Terpene_synth_N_sf"/>
</dbReference>
<feature type="domain" description="Terpene synthase N-terminal" evidence="4">
    <location>
        <begin position="95"/>
        <end position="159"/>
    </location>
</feature>
<comment type="caution">
    <text evidence="6">The sequence shown here is derived from an EMBL/GenBank/DDBJ whole genome shotgun (WGS) entry which is preliminary data.</text>
</comment>
<dbReference type="EMBL" id="DUZY01000003">
    <property type="protein sequence ID" value="DAD33846.1"/>
    <property type="molecule type" value="Genomic_DNA"/>
</dbReference>
<dbReference type="PANTHER" id="PTHR31225:SF93">
    <property type="entry name" value="ALPHA-HUMULENE_(-)-(E)-BETA-CARYOPHYLLENE SYNTHASE"/>
    <property type="match status" value="1"/>
</dbReference>